<comment type="caution">
    <text evidence="6">The sequence shown here is derived from an EMBL/GenBank/DDBJ whole genome shotgun (WGS) entry which is preliminary data.</text>
</comment>
<sequence length="298" mass="32961">MSETILEISGLSKRYGRIQAVNQLDLQVQKGSVFGLLGPNGSGKSTTLGILLGVTQKDSGDYKWFGQEPTAESRKRIGAILESPTFYPYLSARQNLNIVSEIKNVERSRINEVLTQVGLIERADYPFKTFSLGMKQRLAIASALLADPELLILDEPTNGLDPQGIAEIRELIIDIAKSGKTIILASHLLDEVQKVCTDFAVLKTGNKIFQGSVAESLSGNDGVELSSDNMEQLQKLCNNYKNSFRISTNNLGRIVMSFKEEEDISQFHKYLIDNGVVLTHLSYISKSLEKQFLELLSA</sequence>
<dbReference type="InterPro" id="IPR027417">
    <property type="entry name" value="P-loop_NTPase"/>
</dbReference>
<proteinExistence type="inferred from homology"/>
<dbReference type="PROSITE" id="PS00211">
    <property type="entry name" value="ABC_TRANSPORTER_1"/>
    <property type="match status" value="1"/>
</dbReference>
<evidence type="ECO:0000259" key="5">
    <source>
        <dbReference type="PROSITE" id="PS50893"/>
    </source>
</evidence>
<dbReference type="PROSITE" id="PS50893">
    <property type="entry name" value="ABC_TRANSPORTER_2"/>
    <property type="match status" value="1"/>
</dbReference>
<keyword evidence="4 6" id="KW-0067">ATP-binding</keyword>
<dbReference type="Gene3D" id="3.40.50.300">
    <property type="entry name" value="P-loop containing nucleotide triphosphate hydrolases"/>
    <property type="match status" value="1"/>
</dbReference>
<dbReference type="Proteomes" id="UP000642920">
    <property type="component" value="Unassembled WGS sequence"/>
</dbReference>
<dbReference type="PANTHER" id="PTHR43335">
    <property type="entry name" value="ABC TRANSPORTER, ATP-BINDING PROTEIN"/>
    <property type="match status" value="1"/>
</dbReference>
<keyword evidence="2" id="KW-0813">Transport</keyword>
<keyword evidence="7" id="KW-1185">Reference proteome</keyword>
<dbReference type="AlphaFoldDB" id="A0A937ANC3"/>
<dbReference type="RefSeq" id="WP_201923482.1">
    <property type="nucleotide sequence ID" value="NZ_JAERQG010000004.1"/>
</dbReference>
<evidence type="ECO:0000313" key="6">
    <source>
        <dbReference type="EMBL" id="MBL0766678.1"/>
    </source>
</evidence>
<dbReference type="GO" id="GO:0016887">
    <property type="term" value="F:ATP hydrolysis activity"/>
    <property type="evidence" value="ECO:0007669"/>
    <property type="project" value="InterPro"/>
</dbReference>
<dbReference type="InterPro" id="IPR017871">
    <property type="entry name" value="ABC_transporter-like_CS"/>
</dbReference>
<dbReference type="PANTHER" id="PTHR43335:SF2">
    <property type="entry name" value="ABC TRANSPORTER, ATP-BINDING PROTEIN"/>
    <property type="match status" value="1"/>
</dbReference>
<name>A0A937ANC3_9BACT</name>
<protein>
    <submittedName>
        <fullName evidence="6">ATP-binding cassette domain-containing protein</fullName>
    </submittedName>
</protein>
<dbReference type="InterPro" id="IPR003439">
    <property type="entry name" value="ABC_transporter-like_ATP-bd"/>
</dbReference>
<dbReference type="EMBL" id="JAERQG010000004">
    <property type="protein sequence ID" value="MBL0766678.1"/>
    <property type="molecule type" value="Genomic_DNA"/>
</dbReference>
<dbReference type="Pfam" id="PF00005">
    <property type="entry name" value="ABC_tran"/>
    <property type="match status" value="1"/>
</dbReference>
<gene>
    <name evidence="6" type="ORF">JKP34_15530</name>
</gene>
<dbReference type="SMART" id="SM00382">
    <property type="entry name" value="AAA"/>
    <property type="match status" value="1"/>
</dbReference>
<accession>A0A937ANC3</accession>
<reference evidence="6" key="1">
    <citation type="submission" date="2021-01" db="EMBL/GenBank/DDBJ databases">
        <title>Marivirga sp. nov., isolated from intertidal surface sediments.</title>
        <authorList>
            <person name="Zhang M."/>
        </authorList>
    </citation>
    <scope>NUCLEOTIDE SEQUENCE</scope>
    <source>
        <strain evidence="6">SM1354</strain>
    </source>
</reference>
<organism evidence="6 7">
    <name type="scientific">Marivirga atlantica</name>
    <dbReference type="NCBI Taxonomy" id="1548457"/>
    <lineage>
        <taxon>Bacteria</taxon>
        <taxon>Pseudomonadati</taxon>
        <taxon>Bacteroidota</taxon>
        <taxon>Cytophagia</taxon>
        <taxon>Cytophagales</taxon>
        <taxon>Marivirgaceae</taxon>
        <taxon>Marivirga</taxon>
    </lineage>
</organism>
<comment type="similarity">
    <text evidence="1">Belongs to the ABC transporter superfamily.</text>
</comment>
<evidence type="ECO:0000256" key="4">
    <source>
        <dbReference type="ARBA" id="ARBA00022840"/>
    </source>
</evidence>
<dbReference type="InterPro" id="IPR003593">
    <property type="entry name" value="AAA+_ATPase"/>
</dbReference>
<dbReference type="SUPFAM" id="SSF52540">
    <property type="entry name" value="P-loop containing nucleoside triphosphate hydrolases"/>
    <property type="match status" value="1"/>
</dbReference>
<keyword evidence="3" id="KW-0547">Nucleotide-binding</keyword>
<evidence type="ECO:0000313" key="7">
    <source>
        <dbReference type="Proteomes" id="UP000642920"/>
    </source>
</evidence>
<feature type="domain" description="ABC transporter" evidence="5">
    <location>
        <begin position="6"/>
        <end position="229"/>
    </location>
</feature>
<evidence type="ECO:0000256" key="2">
    <source>
        <dbReference type="ARBA" id="ARBA00022448"/>
    </source>
</evidence>
<evidence type="ECO:0000256" key="1">
    <source>
        <dbReference type="ARBA" id="ARBA00005417"/>
    </source>
</evidence>
<evidence type="ECO:0000256" key="3">
    <source>
        <dbReference type="ARBA" id="ARBA00022741"/>
    </source>
</evidence>
<dbReference type="GO" id="GO:0005524">
    <property type="term" value="F:ATP binding"/>
    <property type="evidence" value="ECO:0007669"/>
    <property type="project" value="UniProtKB-KW"/>
</dbReference>